<dbReference type="SUPFAM" id="SSF82199">
    <property type="entry name" value="SET domain"/>
    <property type="match status" value="1"/>
</dbReference>
<keyword evidence="10" id="KW-1185">Reference proteome</keyword>
<dbReference type="Pfam" id="PF00856">
    <property type="entry name" value="SET"/>
    <property type="match status" value="1"/>
</dbReference>
<dbReference type="HOGENOM" id="CLU_031650_0_0_1"/>
<feature type="region of interest" description="Disordered" evidence="7">
    <location>
        <begin position="62"/>
        <end position="85"/>
    </location>
</feature>
<dbReference type="GO" id="GO:0042799">
    <property type="term" value="F:histone H4K20 methyltransferase activity"/>
    <property type="evidence" value="ECO:0007669"/>
    <property type="project" value="TreeGrafter"/>
</dbReference>
<dbReference type="GO" id="GO:0045814">
    <property type="term" value="P:negative regulation of gene expression, epigenetic"/>
    <property type="evidence" value="ECO:0007669"/>
    <property type="project" value="TreeGrafter"/>
</dbReference>
<evidence type="ECO:0000256" key="4">
    <source>
        <dbReference type="ARBA" id="ARBA00042380"/>
    </source>
</evidence>
<evidence type="ECO:0000256" key="3">
    <source>
        <dbReference type="ARBA" id="ARBA00022691"/>
    </source>
</evidence>
<reference evidence="10" key="2">
    <citation type="submission" date="2015-01" db="EMBL/GenBank/DDBJ databases">
        <title>Evolutionary Origins and Diversification of the Mycorrhizal Mutualists.</title>
        <authorList>
            <consortium name="DOE Joint Genome Institute"/>
            <consortium name="Mycorrhizal Genomics Consortium"/>
            <person name="Kohler A."/>
            <person name="Kuo A."/>
            <person name="Nagy L.G."/>
            <person name="Floudas D."/>
            <person name="Copeland A."/>
            <person name="Barry K.W."/>
            <person name="Cichocki N."/>
            <person name="Veneault-Fourrey C."/>
            <person name="LaButti K."/>
            <person name="Lindquist E.A."/>
            <person name="Lipzen A."/>
            <person name="Lundell T."/>
            <person name="Morin E."/>
            <person name="Murat C."/>
            <person name="Riley R."/>
            <person name="Ohm R."/>
            <person name="Sun H."/>
            <person name="Tunlid A."/>
            <person name="Henrissat B."/>
            <person name="Grigoriev I.V."/>
            <person name="Hibbett D.S."/>
            <person name="Martin F."/>
        </authorList>
    </citation>
    <scope>NUCLEOTIDE SEQUENCE [LARGE SCALE GENOMIC DNA]</scope>
    <source>
        <strain evidence="10">441</strain>
    </source>
</reference>
<evidence type="ECO:0000256" key="7">
    <source>
        <dbReference type="SAM" id="MobiDB-lite"/>
    </source>
</evidence>
<sequence>MSRHAVLDDELRAALITLKQEKPTLGVAKIHTLLLDTNPTWSVSEKRVRRLLQEEGLLNNGIANASEKANDEKEHNGGQNTRVYPSSSLNKTLDVNKWSKKIEVRYFNAIKGKGLVATEPISQGEVIWKEDPFILAPEWEIYDLQVSSRACGFCSTITRDHSLLQVPCRASTSSTPCPAIFCNRLCRLQSEKVHPLLCPARNPASIPLLAFARRTEWLAVHALAQCTSRLLLASQADDDSLDLDLQVVQSLAVLGMEERFRTLIDQGVEPDRETWRKAFELYLRTFKEPKTAPEQKKLAKILRKPIPESLQKELFGYDTFLRGLGRISLNLEAHGGLYRLHSHLNHSCSPNTSVRHLDQRTALSRITIVAKTDINPGDELLISYTDPSCDLRARRRRLAEWGFGPCQCGRCLAEEEEARAAGSGGDTEADNLADQLWAGLGLV</sequence>
<evidence type="ECO:0000259" key="8">
    <source>
        <dbReference type="PROSITE" id="PS50280"/>
    </source>
</evidence>
<dbReference type="PANTHER" id="PTHR46402:SF2">
    <property type="entry name" value="HISTONE-LYSINE N-TRIMETHYLTRANSFERASE SMYD5"/>
    <property type="match status" value="1"/>
</dbReference>
<dbReference type="OrthoDB" id="438641at2759"/>
<dbReference type="STRING" id="765257.A0A0C9ZZK7"/>
<comment type="catalytic activity">
    <reaction evidence="6">
        <text>L-lysyl-[histone] + S-adenosyl-L-methionine = N(6)-methyl-L-lysyl-[histone] + S-adenosyl-L-homocysteine + H(+)</text>
        <dbReference type="Rhea" id="RHEA:10024"/>
        <dbReference type="Rhea" id="RHEA-COMP:9845"/>
        <dbReference type="Rhea" id="RHEA-COMP:9846"/>
        <dbReference type="ChEBI" id="CHEBI:15378"/>
        <dbReference type="ChEBI" id="CHEBI:29969"/>
        <dbReference type="ChEBI" id="CHEBI:57856"/>
        <dbReference type="ChEBI" id="CHEBI:59789"/>
        <dbReference type="ChEBI" id="CHEBI:61929"/>
    </reaction>
    <physiologicalReaction direction="left-to-right" evidence="6">
        <dbReference type="Rhea" id="RHEA:10025"/>
    </physiologicalReaction>
</comment>
<evidence type="ECO:0000256" key="5">
    <source>
        <dbReference type="ARBA" id="ARBA00044528"/>
    </source>
</evidence>
<dbReference type="EMBL" id="KN833710">
    <property type="protein sequence ID" value="KIK25228.1"/>
    <property type="molecule type" value="Genomic_DNA"/>
</dbReference>
<dbReference type="AlphaFoldDB" id="A0A0C9ZZK7"/>
<feature type="domain" description="SET" evidence="8">
    <location>
        <begin position="100"/>
        <end position="385"/>
    </location>
</feature>
<evidence type="ECO:0000256" key="6">
    <source>
        <dbReference type="ARBA" id="ARBA00048619"/>
    </source>
</evidence>
<dbReference type="PROSITE" id="PS50280">
    <property type="entry name" value="SET"/>
    <property type="match status" value="1"/>
</dbReference>
<dbReference type="CDD" id="cd20071">
    <property type="entry name" value="SET_SMYD"/>
    <property type="match status" value="1"/>
</dbReference>
<evidence type="ECO:0000256" key="1">
    <source>
        <dbReference type="ARBA" id="ARBA00022603"/>
    </source>
</evidence>
<name>A0A0C9ZZK7_9AGAM</name>
<dbReference type="Proteomes" id="UP000054018">
    <property type="component" value="Unassembled WGS sequence"/>
</dbReference>
<dbReference type="GO" id="GO:0032259">
    <property type="term" value="P:methylation"/>
    <property type="evidence" value="ECO:0007669"/>
    <property type="project" value="UniProtKB-KW"/>
</dbReference>
<accession>A0A0C9ZZK7</accession>
<dbReference type="PANTHER" id="PTHR46402">
    <property type="entry name" value="SET AND MYND DOMAIN-CONTAINING PROTEIN 5"/>
    <property type="match status" value="1"/>
</dbReference>
<evidence type="ECO:0000256" key="2">
    <source>
        <dbReference type="ARBA" id="ARBA00022679"/>
    </source>
</evidence>
<dbReference type="InterPro" id="IPR046341">
    <property type="entry name" value="SET_dom_sf"/>
</dbReference>
<evidence type="ECO:0000313" key="9">
    <source>
        <dbReference type="EMBL" id="KIK25228.1"/>
    </source>
</evidence>
<dbReference type="Gene3D" id="1.10.220.160">
    <property type="match status" value="1"/>
</dbReference>
<protein>
    <recommendedName>
        <fullName evidence="5">Histone-lysine N-methyltransferase SET5</fullName>
    </recommendedName>
    <alternativeName>
        <fullName evidence="4">SET domain-containing protein 5</fullName>
    </alternativeName>
</protein>
<dbReference type="Gene3D" id="6.10.140.2220">
    <property type="match status" value="1"/>
</dbReference>
<dbReference type="Gene3D" id="2.170.270.10">
    <property type="entry name" value="SET domain"/>
    <property type="match status" value="1"/>
</dbReference>
<proteinExistence type="predicted"/>
<organism evidence="9 10">
    <name type="scientific">Pisolithus microcarpus 441</name>
    <dbReference type="NCBI Taxonomy" id="765257"/>
    <lineage>
        <taxon>Eukaryota</taxon>
        <taxon>Fungi</taxon>
        <taxon>Dikarya</taxon>
        <taxon>Basidiomycota</taxon>
        <taxon>Agaricomycotina</taxon>
        <taxon>Agaricomycetes</taxon>
        <taxon>Agaricomycetidae</taxon>
        <taxon>Boletales</taxon>
        <taxon>Sclerodermatineae</taxon>
        <taxon>Pisolithaceae</taxon>
        <taxon>Pisolithus</taxon>
    </lineage>
</organism>
<keyword evidence="3" id="KW-0949">S-adenosyl-L-methionine</keyword>
<gene>
    <name evidence="9" type="ORF">PISMIDRAFT_356490</name>
</gene>
<keyword evidence="2" id="KW-0808">Transferase</keyword>
<dbReference type="InterPro" id="IPR001214">
    <property type="entry name" value="SET_dom"/>
</dbReference>
<evidence type="ECO:0000313" key="10">
    <source>
        <dbReference type="Proteomes" id="UP000054018"/>
    </source>
</evidence>
<reference evidence="9 10" key="1">
    <citation type="submission" date="2014-04" db="EMBL/GenBank/DDBJ databases">
        <authorList>
            <consortium name="DOE Joint Genome Institute"/>
            <person name="Kuo A."/>
            <person name="Kohler A."/>
            <person name="Costa M.D."/>
            <person name="Nagy L.G."/>
            <person name="Floudas D."/>
            <person name="Copeland A."/>
            <person name="Barry K.W."/>
            <person name="Cichocki N."/>
            <person name="Veneault-Fourrey C."/>
            <person name="LaButti K."/>
            <person name="Lindquist E.A."/>
            <person name="Lipzen A."/>
            <person name="Lundell T."/>
            <person name="Morin E."/>
            <person name="Murat C."/>
            <person name="Sun H."/>
            <person name="Tunlid A."/>
            <person name="Henrissat B."/>
            <person name="Grigoriev I.V."/>
            <person name="Hibbett D.S."/>
            <person name="Martin F."/>
            <person name="Nordberg H.P."/>
            <person name="Cantor M.N."/>
            <person name="Hua S.X."/>
        </authorList>
    </citation>
    <scope>NUCLEOTIDE SEQUENCE [LARGE SCALE GENOMIC DNA]</scope>
    <source>
        <strain evidence="9 10">441</strain>
    </source>
</reference>
<dbReference type="SMART" id="SM00317">
    <property type="entry name" value="SET"/>
    <property type="match status" value="1"/>
</dbReference>
<keyword evidence="1" id="KW-0489">Methyltransferase</keyword>